<keyword evidence="2" id="KW-0547">Nucleotide-binding</keyword>
<keyword evidence="3 5" id="KW-0067">ATP-binding</keyword>
<dbReference type="SMART" id="SM00382">
    <property type="entry name" value="AAA"/>
    <property type="match status" value="1"/>
</dbReference>
<evidence type="ECO:0000313" key="5">
    <source>
        <dbReference type="EMBL" id="SHG55624.1"/>
    </source>
</evidence>
<dbReference type="Pfam" id="PF00005">
    <property type="entry name" value="ABC_tran"/>
    <property type="match status" value="1"/>
</dbReference>
<evidence type="ECO:0000256" key="2">
    <source>
        <dbReference type="ARBA" id="ARBA00022741"/>
    </source>
</evidence>
<dbReference type="Gene3D" id="3.40.50.300">
    <property type="entry name" value="P-loop containing nucleotide triphosphate hydrolases"/>
    <property type="match status" value="2"/>
</dbReference>
<keyword evidence="6" id="KW-1185">Reference proteome</keyword>
<evidence type="ECO:0000256" key="1">
    <source>
        <dbReference type="ARBA" id="ARBA00022448"/>
    </source>
</evidence>
<organism evidence="5 6">
    <name type="scientific">Salegentibacter echinorum</name>
    <dbReference type="NCBI Taxonomy" id="1073325"/>
    <lineage>
        <taxon>Bacteria</taxon>
        <taxon>Pseudomonadati</taxon>
        <taxon>Bacteroidota</taxon>
        <taxon>Flavobacteriia</taxon>
        <taxon>Flavobacteriales</taxon>
        <taxon>Flavobacteriaceae</taxon>
        <taxon>Salegentibacter</taxon>
    </lineage>
</organism>
<accession>A0A1M5KS50</accession>
<reference evidence="6" key="1">
    <citation type="submission" date="2016-11" db="EMBL/GenBank/DDBJ databases">
        <authorList>
            <person name="Varghese N."/>
            <person name="Submissions S."/>
        </authorList>
    </citation>
    <scope>NUCLEOTIDE SEQUENCE [LARGE SCALE GENOMIC DNA]</scope>
    <source>
        <strain evidence="6">DSM 24579</strain>
    </source>
</reference>
<dbReference type="InterPro" id="IPR050153">
    <property type="entry name" value="Metal_Ion_Import_ABC"/>
</dbReference>
<evidence type="ECO:0000313" key="6">
    <source>
        <dbReference type="Proteomes" id="UP000183945"/>
    </source>
</evidence>
<dbReference type="RefSeq" id="WP_072881276.1">
    <property type="nucleotide sequence ID" value="NZ_FQVT01000016.1"/>
</dbReference>
<dbReference type="GO" id="GO:0005524">
    <property type="term" value="F:ATP binding"/>
    <property type="evidence" value="ECO:0007669"/>
    <property type="project" value="UniProtKB-KW"/>
</dbReference>
<evidence type="ECO:0000259" key="4">
    <source>
        <dbReference type="PROSITE" id="PS50893"/>
    </source>
</evidence>
<dbReference type="Proteomes" id="UP000183945">
    <property type="component" value="Unassembled WGS sequence"/>
</dbReference>
<keyword evidence="1" id="KW-0813">Transport</keyword>
<dbReference type="InterPro" id="IPR003593">
    <property type="entry name" value="AAA+_ATPase"/>
</dbReference>
<evidence type="ECO:0000256" key="3">
    <source>
        <dbReference type="ARBA" id="ARBA00022840"/>
    </source>
</evidence>
<dbReference type="STRING" id="1073325.SAMN05444483_11623"/>
<dbReference type="AlphaFoldDB" id="A0A1M5KS50"/>
<gene>
    <name evidence="5" type="ORF">SAMN05444483_11623</name>
</gene>
<protein>
    <submittedName>
        <fullName evidence="5">Molybdate transport system ATP-binding protein</fullName>
    </submittedName>
</protein>
<proteinExistence type="predicted"/>
<sequence length="413" mass="46756">MNLKHIAIFGNKLSVKGKFIQDLLAGSSFDELEDFQGKKGLLFSEVVLTKYLEEDYRHGKSAINKKGNRPLSTFSSGERRKALLEYQLKQTPDFLILDNPFDSLDKASVAQLRERLKEISEEIPIIQIFKREADLLPFVTMIFEIQKEKIVGKYSGNNFKKVASENTYTNLAKIPKPALAFKEIPDILVDFKEVSLSYEGKPILKDISWQIKKGDFWQLSGPNGSGKSTLLSMIFGDNPKAYGEDLYLFGNKKGSGESVWELKRKIGYFSLALTELFNRRDTVLEMLISGMVDSVGLYRRPGDKQKRIARGWLKVLALEQKEKAIFTKLSALEQRLVLIARAMIKHPPLLILDEPTTALDDKSAKYIVQLINHIAKESNTAIIYVSHRREPGLEPKAVYRLVPSEKGSIGEIV</sequence>
<dbReference type="PROSITE" id="PS50893">
    <property type="entry name" value="ABC_TRANSPORTER_2"/>
    <property type="match status" value="1"/>
</dbReference>
<dbReference type="InterPro" id="IPR003439">
    <property type="entry name" value="ABC_transporter-like_ATP-bd"/>
</dbReference>
<feature type="domain" description="ABC transporter" evidence="4">
    <location>
        <begin position="189"/>
        <end position="411"/>
    </location>
</feature>
<name>A0A1M5KS50_SALEC</name>
<dbReference type="InterPro" id="IPR027417">
    <property type="entry name" value="P-loop_NTPase"/>
</dbReference>
<dbReference type="GO" id="GO:0016887">
    <property type="term" value="F:ATP hydrolysis activity"/>
    <property type="evidence" value="ECO:0007669"/>
    <property type="project" value="InterPro"/>
</dbReference>
<dbReference type="SUPFAM" id="SSF52540">
    <property type="entry name" value="P-loop containing nucleoside triphosphate hydrolases"/>
    <property type="match status" value="2"/>
</dbReference>
<dbReference type="OrthoDB" id="9789994at2"/>
<dbReference type="PANTHER" id="PTHR42734">
    <property type="entry name" value="METAL TRANSPORT SYSTEM ATP-BINDING PROTEIN TM_0124-RELATED"/>
    <property type="match status" value="1"/>
</dbReference>
<dbReference type="EMBL" id="FQVT01000016">
    <property type="protein sequence ID" value="SHG55624.1"/>
    <property type="molecule type" value="Genomic_DNA"/>
</dbReference>